<name>A0A0B1S7E8_OESDE</name>
<gene>
    <name evidence="1" type="ORF">OESDEN_20906</name>
</gene>
<dbReference type="GO" id="GO:0000379">
    <property type="term" value="P:tRNA-type intron splice site recognition and cleavage"/>
    <property type="evidence" value="ECO:0007669"/>
    <property type="project" value="TreeGrafter"/>
</dbReference>
<evidence type="ECO:0008006" key="3">
    <source>
        <dbReference type="Google" id="ProtNLM"/>
    </source>
</evidence>
<evidence type="ECO:0000313" key="2">
    <source>
        <dbReference type="Proteomes" id="UP000053660"/>
    </source>
</evidence>
<dbReference type="PANTHER" id="PTHR21027">
    <property type="entry name" value="TRNA-SPLICING ENDONUCLEASE SUBUNIT SEN54"/>
    <property type="match status" value="1"/>
</dbReference>
<reference evidence="1 2" key="1">
    <citation type="submission" date="2014-03" db="EMBL/GenBank/DDBJ databases">
        <title>Draft genome of the hookworm Oesophagostomum dentatum.</title>
        <authorList>
            <person name="Mitreva M."/>
        </authorList>
    </citation>
    <scope>NUCLEOTIDE SEQUENCE [LARGE SCALE GENOMIC DNA]</scope>
    <source>
        <strain evidence="1 2">OD-Hann</strain>
    </source>
</reference>
<dbReference type="OrthoDB" id="408683at2759"/>
<dbReference type="AlphaFoldDB" id="A0A0B1S7E8"/>
<dbReference type="Proteomes" id="UP000053660">
    <property type="component" value="Unassembled WGS sequence"/>
</dbReference>
<keyword evidence="2" id="KW-1185">Reference proteome</keyword>
<dbReference type="EMBL" id="KN604953">
    <property type="protein sequence ID" value="KHJ79447.1"/>
    <property type="molecule type" value="Genomic_DNA"/>
</dbReference>
<dbReference type="GO" id="GO:0000214">
    <property type="term" value="C:tRNA-intron endonuclease complex"/>
    <property type="evidence" value="ECO:0007669"/>
    <property type="project" value="TreeGrafter"/>
</dbReference>
<accession>A0A0B1S7E8</accession>
<dbReference type="InterPro" id="IPR024337">
    <property type="entry name" value="tRNA_splic_suSen54"/>
</dbReference>
<protein>
    <recommendedName>
        <fullName evidence="3">tRNA-splicing endonuclease subunit Sen54 N-terminal domain-containing protein</fullName>
    </recommendedName>
</protein>
<organism evidence="1 2">
    <name type="scientific">Oesophagostomum dentatum</name>
    <name type="common">Nodular worm</name>
    <dbReference type="NCBI Taxonomy" id="61180"/>
    <lineage>
        <taxon>Eukaryota</taxon>
        <taxon>Metazoa</taxon>
        <taxon>Ecdysozoa</taxon>
        <taxon>Nematoda</taxon>
        <taxon>Chromadorea</taxon>
        <taxon>Rhabditida</taxon>
        <taxon>Rhabditina</taxon>
        <taxon>Rhabditomorpha</taxon>
        <taxon>Strongyloidea</taxon>
        <taxon>Strongylidae</taxon>
        <taxon>Oesophagostomum</taxon>
    </lineage>
</organism>
<sequence length="229" mass="26250">MGVPLKNGGHVLFPEEVVYLLEHNNVYAVDGKNVLTLHDGYRILGECGVSMHVYSTYSSLRQAGFVVLRPNRNYVRSLPLNGIEQAKPTQPSSAEKYPQRLLDCFPTLDHNRLIMTHLHRSLLFVPIPDLRGFNTDCQGFPKPSRYRRNFRQKIRPQYWPDLGGVRETASSWKQFARLRKNLIESSSRLAPSPTSASNPELQCDFEVFLPNLFRHSQPSKPVFRVNCVE</sequence>
<dbReference type="PANTHER" id="PTHR21027:SF1">
    <property type="entry name" value="TRNA-SPLICING ENDONUCLEASE SUBUNIT SEN54"/>
    <property type="match status" value="1"/>
</dbReference>
<proteinExistence type="predicted"/>
<evidence type="ECO:0000313" key="1">
    <source>
        <dbReference type="EMBL" id="KHJ79447.1"/>
    </source>
</evidence>